<dbReference type="GO" id="GO:0030007">
    <property type="term" value="P:intracellular potassium ion homeostasis"/>
    <property type="evidence" value="ECO:0007669"/>
    <property type="project" value="TreeGrafter"/>
</dbReference>
<dbReference type="GO" id="GO:0005890">
    <property type="term" value="C:sodium:potassium-exchanging ATPase complex"/>
    <property type="evidence" value="ECO:0007669"/>
    <property type="project" value="InterPro"/>
</dbReference>
<dbReference type="EMBL" id="KN716588">
    <property type="protein sequence ID" value="KJH43137.1"/>
    <property type="molecule type" value="Genomic_DNA"/>
</dbReference>
<evidence type="ECO:0000256" key="5">
    <source>
        <dbReference type="ARBA" id="ARBA00022989"/>
    </source>
</evidence>
<accession>A0A0D8XHD1</accession>
<proteinExistence type="inferred from homology"/>
<feature type="transmembrane region" description="Helical" evidence="7">
    <location>
        <begin position="25"/>
        <end position="54"/>
    </location>
</feature>
<dbReference type="PANTHER" id="PTHR11523">
    <property type="entry name" value="SODIUM/POTASSIUM-DEPENDENT ATPASE BETA SUBUNIT"/>
    <property type="match status" value="1"/>
</dbReference>
<dbReference type="InterPro" id="IPR000402">
    <property type="entry name" value="Na/K_ATPase_sub_beta"/>
</dbReference>
<evidence type="ECO:0000256" key="7">
    <source>
        <dbReference type="SAM" id="Phobius"/>
    </source>
</evidence>
<dbReference type="Gene3D" id="2.60.40.1660">
    <property type="entry name" value="Na, k-atpase alpha subunit"/>
    <property type="match status" value="1"/>
</dbReference>
<keyword evidence="5 7" id="KW-1133">Transmembrane helix</keyword>
<comment type="subcellular location">
    <subcellularLocation>
        <location evidence="1">Membrane</location>
        <topology evidence="1">Single-pass type II membrane protein</topology>
    </subcellularLocation>
</comment>
<dbReference type="GO" id="GO:0001671">
    <property type="term" value="F:ATPase activator activity"/>
    <property type="evidence" value="ECO:0007669"/>
    <property type="project" value="TreeGrafter"/>
</dbReference>
<evidence type="ECO:0000256" key="4">
    <source>
        <dbReference type="ARBA" id="ARBA00022968"/>
    </source>
</evidence>
<evidence type="ECO:0000256" key="6">
    <source>
        <dbReference type="ARBA" id="ARBA00023136"/>
    </source>
</evidence>
<dbReference type="Pfam" id="PF00287">
    <property type="entry name" value="Na_K-ATPase"/>
    <property type="match status" value="1"/>
</dbReference>
<dbReference type="OrthoDB" id="5912413at2759"/>
<dbReference type="GO" id="GO:1990573">
    <property type="term" value="P:potassium ion import across plasma membrane"/>
    <property type="evidence" value="ECO:0007669"/>
    <property type="project" value="TreeGrafter"/>
</dbReference>
<evidence type="ECO:0000256" key="2">
    <source>
        <dbReference type="ARBA" id="ARBA00005876"/>
    </source>
</evidence>
<dbReference type="PANTHER" id="PTHR11523:SF52">
    <property type="entry name" value="SODIUM_POTASSIUM-TRANSPORTING ATPASE SUBUNIT BETA"/>
    <property type="match status" value="1"/>
</dbReference>
<reference evidence="8 9" key="1">
    <citation type="submission" date="2013-11" db="EMBL/GenBank/DDBJ databases">
        <title>Draft genome of the bovine lungworm Dictyocaulus viviparus.</title>
        <authorList>
            <person name="Mitreva M."/>
        </authorList>
    </citation>
    <scope>NUCLEOTIDE SEQUENCE [LARGE SCALE GENOMIC DNA]</scope>
    <source>
        <strain evidence="8 9">HannoverDv2000</strain>
    </source>
</reference>
<dbReference type="STRING" id="29172.A0A0D8XHD1"/>
<name>A0A0D8XHD1_DICVI</name>
<dbReference type="GO" id="GO:0036376">
    <property type="term" value="P:sodium ion export across plasma membrane"/>
    <property type="evidence" value="ECO:0007669"/>
    <property type="project" value="TreeGrafter"/>
</dbReference>
<keyword evidence="9" id="KW-1185">Reference proteome</keyword>
<dbReference type="AlphaFoldDB" id="A0A0D8XHD1"/>
<dbReference type="GO" id="GO:0006883">
    <property type="term" value="P:intracellular sodium ion homeostasis"/>
    <property type="evidence" value="ECO:0007669"/>
    <property type="project" value="TreeGrafter"/>
</dbReference>
<keyword evidence="6 7" id="KW-0472">Membrane</keyword>
<dbReference type="Proteomes" id="UP000053766">
    <property type="component" value="Unassembled WGS sequence"/>
</dbReference>
<reference evidence="9" key="2">
    <citation type="journal article" date="2016" name="Sci. Rep.">
        <title>Dictyocaulus viviparus genome, variome and transcriptome elucidate lungworm biology and support future intervention.</title>
        <authorList>
            <person name="McNulty S.N."/>
            <person name="Strube C."/>
            <person name="Rosa B.A."/>
            <person name="Martin J.C."/>
            <person name="Tyagi R."/>
            <person name="Choi Y.J."/>
            <person name="Wang Q."/>
            <person name="Hallsworth Pepin K."/>
            <person name="Zhang X."/>
            <person name="Ozersky P."/>
            <person name="Wilson R.K."/>
            <person name="Sternberg P.W."/>
            <person name="Gasser R.B."/>
            <person name="Mitreva M."/>
        </authorList>
    </citation>
    <scope>NUCLEOTIDE SEQUENCE [LARGE SCALE GENOMIC DNA]</scope>
    <source>
        <strain evidence="9">HannoverDv2000</strain>
    </source>
</reference>
<keyword evidence="3 7" id="KW-0812">Transmembrane</keyword>
<dbReference type="InterPro" id="IPR038702">
    <property type="entry name" value="Na/K_ATPase_sub_beta_sf"/>
</dbReference>
<evidence type="ECO:0000313" key="9">
    <source>
        <dbReference type="Proteomes" id="UP000053766"/>
    </source>
</evidence>
<evidence type="ECO:0000313" key="8">
    <source>
        <dbReference type="EMBL" id="KJH43137.1"/>
    </source>
</evidence>
<keyword evidence="4" id="KW-0735">Signal-anchor</keyword>
<evidence type="ECO:0000256" key="1">
    <source>
        <dbReference type="ARBA" id="ARBA00004606"/>
    </source>
</evidence>
<comment type="similarity">
    <text evidence="2">Belongs to the X(+)/potassium ATPases subunit beta family.</text>
</comment>
<organism evidence="8 9">
    <name type="scientific">Dictyocaulus viviparus</name>
    <name type="common">Bovine lungworm</name>
    <dbReference type="NCBI Taxonomy" id="29172"/>
    <lineage>
        <taxon>Eukaryota</taxon>
        <taxon>Metazoa</taxon>
        <taxon>Ecdysozoa</taxon>
        <taxon>Nematoda</taxon>
        <taxon>Chromadorea</taxon>
        <taxon>Rhabditida</taxon>
        <taxon>Rhabditina</taxon>
        <taxon>Rhabditomorpha</taxon>
        <taxon>Strongyloidea</taxon>
        <taxon>Metastrongylidae</taxon>
        <taxon>Dictyocaulus</taxon>
    </lineage>
</organism>
<protein>
    <submittedName>
        <fullName evidence="8">Sodium / potassium ATPase beta chain</fullName>
    </submittedName>
</protein>
<sequence length="292" mass="33507">MTKDVDQVSAEGPKKSDGSEFRKGFLGWVMSFVYLFIVWMFGLAFSISVMLILLSGLKEKPHYFGRGTHIGGTPRIVFEPNPNRFDILTRSVIRFRPRDPKSYENHMIRYKMLLRDEYNNTSTSKCTSVMGAFSGFPTNESVCHMEAGDPNIYGVCALTLRNINRGMGFSRRRPCIMLRLTRIFGWYPNDSDNLPNQQCGMGVTDCCNKRRIRFTCNSKKPINMDIYPKDGMSTCAFPFWNQVGYEQPFVMLRISNLTTGMHEIFCKPNLKSIAKLDNHKENIVRIAIDLID</sequence>
<evidence type="ECO:0000256" key="3">
    <source>
        <dbReference type="ARBA" id="ARBA00022692"/>
    </source>
</evidence>
<gene>
    <name evidence="8" type="ORF">DICVIV_10858</name>
</gene>